<feature type="compositionally biased region" description="Basic and acidic residues" evidence="1">
    <location>
        <begin position="1"/>
        <end position="10"/>
    </location>
</feature>
<dbReference type="AlphaFoldDB" id="A0A6C0C414"/>
<sequence>MGIPVPDKKIAAKKNGKRRTRKKKTRKKRGGSPLPPVPYDELKITLWNILRNNGDRVYDMKNKKNNKVDKVRITKKFIETRPRDEHYGKKMIQFQRVYQVLDGSLGRWAVVSGRYEGYTPYADHTGPWTYSTPYDDVVLTKHISPAKTGKLAVIGVVGGRRRRTRKKRGGDKWESARKQEKKKYCKKYYKGKYGINKKGCKKDPMCKYVDMGSGGEWCYTKKRKYKKKKRKTRRKKRKTRKR</sequence>
<feature type="region of interest" description="Disordered" evidence="1">
    <location>
        <begin position="1"/>
        <end position="35"/>
    </location>
</feature>
<evidence type="ECO:0000313" key="2">
    <source>
        <dbReference type="EMBL" id="QHS98499.1"/>
    </source>
</evidence>
<accession>A0A6C0C414</accession>
<feature type="compositionally biased region" description="Basic residues" evidence="1">
    <location>
        <begin position="11"/>
        <end position="30"/>
    </location>
</feature>
<evidence type="ECO:0000256" key="1">
    <source>
        <dbReference type="SAM" id="MobiDB-lite"/>
    </source>
</evidence>
<reference evidence="2" key="1">
    <citation type="journal article" date="2020" name="Nature">
        <title>Giant virus diversity and host interactions through global metagenomics.</title>
        <authorList>
            <person name="Schulz F."/>
            <person name="Roux S."/>
            <person name="Paez-Espino D."/>
            <person name="Jungbluth S."/>
            <person name="Walsh D.A."/>
            <person name="Denef V.J."/>
            <person name="McMahon K.D."/>
            <person name="Konstantinidis K.T."/>
            <person name="Eloe-Fadrosh E.A."/>
            <person name="Kyrpides N.C."/>
            <person name="Woyke T."/>
        </authorList>
    </citation>
    <scope>NUCLEOTIDE SEQUENCE</scope>
    <source>
        <strain evidence="2">GVMAG-M-3300020185-18</strain>
    </source>
</reference>
<protein>
    <submittedName>
        <fullName evidence="2">Uncharacterized protein</fullName>
    </submittedName>
</protein>
<dbReference type="EMBL" id="MN739317">
    <property type="protein sequence ID" value="QHS98499.1"/>
    <property type="molecule type" value="Genomic_DNA"/>
</dbReference>
<proteinExistence type="predicted"/>
<organism evidence="2">
    <name type="scientific">viral metagenome</name>
    <dbReference type="NCBI Taxonomy" id="1070528"/>
    <lineage>
        <taxon>unclassified sequences</taxon>
        <taxon>metagenomes</taxon>
        <taxon>organismal metagenomes</taxon>
    </lineage>
</organism>
<name>A0A6C0C414_9ZZZZ</name>
<feature type="region of interest" description="Disordered" evidence="1">
    <location>
        <begin position="222"/>
        <end position="242"/>
    </location>
</feature>